<dbReference type="EMBL" id="BHGK01000001">
    <property type="protein sequence ID" value="GCA65653.1"/>
    <property type="molecule type" value="Genomic_DNA"/>
</dbReference>
<dbReference type="RefSeq" id="WP_117602192.1">
    <property type="nucleotide sequence ID" value="NZ_BHGK01000001.1"/>
</dbReference>
<organism evidence="2 3">
    <name type="scientific">Mediterraneibacter butyricigenes</name>
    <dbReference type="NCBI Taxonomy" id="2316025"/>
    <lineage>
        <taxon>Bacteria</taxon>
        <taxon>Bacillati</taxon>
        <taxon>Bacillota</taxon>
        <taxon>Clostridia</taxon>
        <taxon>Lachnospirales</taxon>
        <taxon>Lachnospiraceae</taxon>
        <taxon>Mediterraneibacter</taxon>
    </lineage>
</organism>
<comment type="caution">
    <text evidence="2">The sequence shown here is derived from an EMBL/GenBank/DDBJ whole genome shotgun (WGS) entry which is preliminary data.</text>
</comment>
<sequence>MQEWKESEQRRKNLVREMKAQCRYSPGYPEHLHREETDVPKDKSSFGFRLLLSMMAFLCYLIMNSGSLPVGKNETEFIRQEISRQADLKSVTGFAKELQSVLYFSGE</sequence>
<evidence type="ECO:0000313" key="2">
    <source>
        <dbReference type="EMBL" id="GCA65653.1"/>
    </source>
</evidence>
<dbReference type="AlphaFoldDB" id="A0A391P7V1"/>
<evidence type="ECO:0000256" key="1">
    <source>
        <dbReference type="SAM" id="Phobius"/>
    </source>
</evidence>
<evidence type="ECO:0000313" key="3">
    <source>
        <dbReference type="Proteomes" id="UP000265643"/>
    </source>
</evidence>
<keyword evidence="1" id="KW-1133">Transmembrane helix</keyword>
<protein>
    <submittedName>
        <fullName evidence="2">Uncharacterized protein</fullName>
    </submittedName>
</protein>
<keyword evidence="1" id="KW-0472">Membrane</keyword>
<dbReference type="Proteomes" id="UP000265643">
    <property type="component" value="Unassembled WGS sequence"/>
</dbReference>
<reference evidence="3" key="1">
    <citation type="submission" date="2018-09" db="EMBL/GenBank/DDBJ databases">
        <title>Draft Genome Sequence of Mediterraneibacter sp. KCTC 15684.</title>
        <authorList>
            <person name="Kim J.S."/>
            <person name="Han K.I."/>
            <person name="Suh M.K."/>
            <person name="Lee K.C."/>
            <person name="Eom M.K."/>
            <person name="Lee J.H."/>
            <person name="Park S.H."/>
            <person name="Kang S.W."/>
            <person name="Park J.E."/>
            <person name="Oh B.S."/>
            <person name="Yu S.Y."/>
            <person name="Choi S.H."/>
            <person name="Lee D.H."/>
            <person name="Yoon H."/>
            <person name="Kim B."/>
            <person name="Yang S.J."/>
            <person name="Lee J.S."/>
        </authorList>
    </citation>
    <scope>NUCLEOTIDE SEQUENCE [LARGE SCALE GENOMIC DNA]</scope>
    <source>
        <strain evidence="3">KCTC 15684</strain>
    </source>
</reference>
<keyword evidence="3" id="KW-1185">Reference proteome</keyword>
<gene>
    <name evidence="2" type="ORF">KGMB01110_00890</name>
</gene>
<proteinExistence type="predicted"/>
<keyword evidence="1" id="KW-0812">Transmembrane</keyword>
<name>A0A391P7V1_9FIRM</name>
<accession>A0A391P7V1</accession>
<feature type="transmembrane region" description="Helical" evidence="1">
    <location>
        <begin position="46"/>
        <end position="63"/>
    </location>
</feature>